<accession>A0ABU9WBY8</accession>
<dbReference type="Proteomes" id="UP001466933">
    <property type="component" value="Unassembled WGS sequence"/>
</dbReference>
<name>A0ABU9WBY8_9BURK</name>
<evidence type="ECO:0000313" key="2">
    <source>
        <dbReference type="EMBL" id="MEN2469565.1"/>
    </source>
</evidence>
<dbReference type="EMBL" id="JBCPYA010000001">
    <property type="protein sequence ID" value="MEN2469565.1"/>
    <property type="molecule type" value="Genomic_DNA"/>
</dbReference>
<protein>
    <submittedName>
        <fullName evidence="2">Uncharacterized protein</fullName>
    </submittedName>
</protein>
<sequence>MVEIEIGALQSQCLDRRIGYRDRLITEIAASKQLRHAIGARINSMFSTETARKKLDKTQPASTFDKPS</sequence>
<reference evidence="2 3" key="1">
    <citation type="submission" date="2024-05" db="EMBL/GenBank/DDBJ databases">
        <title>Burkholderia sp. Nov. a novel bacteria isolated from rhizosphere soil of Camellia sinensis.</title>
        <authorList>
            <person name="Dong Y."/>
        </authorList>
    </citation>
    <scope>NUCLEOTIDE SEQUENCE [LARGE SCALE GENOMIC DNA]</scope>
    <source>
        <strain evidence="2 3">GS2Y</strain>
    </source>
</reference>
<comment type="caution">
    <text evidence="2">The sequence shown here is derived from an EMBL/GenBank/DDBJ whole genome shotgun (WGS) entry which is preliminary data.</text>
</comment>
<keyword evidence="3" id="KW-1185">Reference proteome</keyword>
<evidence type="ECO:0000256" key="1">
    <source>
        <dbReference type="SAM" id="MobiDB-lite"/>
    </source>
</evidence>
<proteinExistence type="predicted"/>
<feature type="region of interest" description="Disordered" evidence="1">
    <location>
        <begin position="49"/>
        <end position="68"/>
    </location>
</feature>
<gene>
    <name evidence="2" type="ORF">VOI36_06620</name>
</gene>
<evidence type="ECO:0000313" key="3">
    <source>
        <dbReference type="Proteomes" id="UP001466933"/>
    </source>
</evidence>
<dbReference type="RefSeq" id="WP_343491254.1">
    <property type="nucleotide sequence ID" value="NZ_JBCPYA010000001.1"/>
</dbReference>
<organism evidence="2 3">
    <name type="scientific">Burkholderia theae</name>
    <dbReference type="NCBI Taxonomy" id="3143496"/>
    <lineage>
        <taxon>Bacteria</taxon>
        <taxon>Pseudomonadati</taxon>
        <taxon>Pseudomonadota</taxon>
        <taxon>Betaproteobacteria</taxon>
        <taxon>Burkholderiales</taxon>
        <taxon>Burkholderiaceae</taxon>
        <taxon>Burkholderia</taxon>
    </lineage>
</organism>